<gene>
    <name evidence="3" type="ORF">A9200_06135</name>
</gene>
<reference evidence="4" key="1">
    <citation type="submission" date="2016-06" db="EMBL/GenBank/DDBJ databases">
        <authorList>
            <person name="Zhan P."/>
        </authorList>
    </citation>
    <scope>NUCLEOTIDE SEQUENCE [LARGE SCALE GENOMIC DNA]</scope>
    <source>
        <strain evidence="4">T28</strain>
    </source>
</reference>
<accession>A0A1B7Z3G2</accession>
<evidence type="ECO:0000256" key="1">
    <source>
        <dbReference type="SAM" id="MobiDB-lite"/>
    </source>
</evidence>
<dbReference type="EMBL" id="LZFP01000034">
    <property type="protein sequence ID" value="OBR37228.1"/>
    <property type="molecule type" value="Genomic_DNA"/>
</dbReference>
<organism evidence="3 4">
    <name type="scientific">Maribacter hydrothermalis</name>
    <dbReference type="NCBI Taxonomy" id="1836467"/>
    <lineage>
        <taxon>Bacteria</taxon>
        <taxon>Pseudomonadati</taxon>
        <taxon>Bacteroidota</taxon>
        <taxon>Flavobacteriia</taxon>
        <taxon>Flavobacteriales</taxon>
        <taxon>Flavobacteriaceae</taxon>
        <taxon>Maribacter</taxon>
    </lineage>
</organism>
<name>A0A1B7Z3G2_9FLAO</name>
<comment type="caution">
    <text evidence="3">The sequence shown here is derived from an EMBL/GenBank/DDBJ whole genome shotgun (WGS) entry which is preliminary data.</text>
</comment>
<evidence type="ECO:0000313" key="3">
    <source>
        <dbReference type="EMBL" id="OBR37228.1"/>
    </source>
</evidence>
<protein>
    <recommendedName>
        <fullName evidence="5">Secreted protein</fullName>
    </recommendedName>
</protein>
<feature type="signal peptide" evidence="2">
    <location>
        <begin position="1"/>
        <end position="21"/>
    </location>
</feature>
<feature type="region of interest" description="Disordered" evidence="1">
    <location>
        <begin position="28"/>
        <end position="50"/>
    </location>
</feature>
<dbReference type="STRING" id="1836467.BTR34_06375"/>
<dbReference type="OrthoDB" id="1148517at2"/>
<dbReference type="AlphaFoldDB" id="A0A1B7Z3G2"/>
<proteinExistence type="predicted"/>
<keyword evidence="4" id="KW-1185">Reference proteome</keyword>
<dbReference type="Proteomes" id="UP000092164">
    <property type="component" value="Unassembled WGS sequence"/>
</dbReference>
<feature type="chain" id="PRO_5008602210" description="Secreted protein" evidence="2">
    <location>
        <begin position="22"/>
        <end position="217"/>
    </location>
</feature>
<dbReference type="RefSeq" id="WP_068485218.1">
    <property type="nucleotide sequence ID" value="NZ_CP018760.1"/>
</dbReference>
<evidence type="ECO:0000313" key="4">
    <source>
        <dbReference type="Proteomes" id="UP000092164"/>
    </source>
</evidence>
<evidence type="ECO:0000256" key="2">
    <source>
        <dbReference type="SAM" id="SignalP"/>
    </source>
</evidence>
<evidence type="ECO:0008006" key="5">
    <source>
        <dbReference type="Google" id="ProtNLM"/>
    </source>
</evidence>
<dbReference type="KEGG" id="mart:BTR34_06375"/>
<sequence>MRKLFFLFIVLFSLTVAGVSAQTDLPTSKPLKIENANPIEPSGTPSSGPVLNMPSLIKEQPSVNMKDPNPVKMLRDEELVQAGTGMKIDPRIGPGERLGGSGQFFADQYLGDVKSSGKFIGIVCRDHEYVDGDRVKIYMNDMVVEQNLLLTGAFKGINVDLQDGFNRLDFEALNHGSSAPNTAQVDVYNDKGELIYSNKWLLSAGSKATLIVTKESM</sequence>
<keyword evidence="2" id="KW-0732">Signal</keyword>